<keyword evidence="3" id="KW-1185">Reference proteome</keyword>
<feature type="compositionally biased region" description="Basic residues" evidence="1">
    <location>
        <begin position="15"/>
        <end position="26"/>
    </location>
</feature>
<comment type="caution">
    <text evidence="2">The sequence shown here is derived from an EMBL/GenBank/DDBJ whole genome shotgun (WGS) entry which is preliminary data.</text>
</comment>
<sequence>MAGKAQARAPAGSRPSRKPGTGKRTKQAAEDEQKAVAAVPTAQKVTSVQDLKASLQSQVEAMEALCTEQAAAFKSIIASSEQALKKRVKVDHATATELVESSTAMQEKVEAGHSKSREKSCQALATFSTGVAAASKSAAAGIRKANDEIKAHLDAIQAKCIPA</sequence>
<dbReference type="AlphaFoldDB" id="A0AAW1P4A6"/>
<feature type="region of interest" description="Disordered" evidence="1">
    <location>
        <begin position="1"/>
        <end position="42"/>
    </location>
</feature>
<evidence type="ECO:0000313" key="2">
    <source>
        <dbReference type="EMBL" id="KAK9804873.1"/>
    </source>
</evidence>
<accession>A0AAW1P4A6</accession>
<evidence type="ECO:0008006" key="4">
    <source>
        <dbReference type="Google" id="ProtNLM"/>
    </source>
</evidence>
<dbReference type="EMBL" id="JALJOR010000017">
    <property type="protein sequence ID" value="KAK9804873.1"/>
    <property type="molecule type" value="Genomic_DNA"/>
</dbReference>
<evidence type="ECO:0000313" key="3">
    <source>
        <dbReference type="Proteomes" id="UP001489004"/>
    </source>
</evidence>
<evidence type="ECO:0000256" key="1">
    <source>
        <dbReference type="SAM" id="MobiDB-lite"/>
    </source>
</evidence>
<protein>
    <recommendedName>
        <fullName evidence="4">Phasin domain-containing protein</fullName>
    </recommendedName>
</protein>
<proteinExistence type="predicted"/>
<organism evidence="2 3">
    <name type="scientific">[Myrmecia] bisecta</name>
    <dbReference type="NCBI Taxonomy" id="41462"/>
    <lineage>
        <taxon>Eukaryota</taxon>
        <taxon>Viridiplantae</taxon>
        <taxon>Chlorophyta</taxon>
        <taxon>core chlorophytes</taxon>
        <taxon>Trebouxiophyceae</taxon>
        <taxon>Trebouxiales</taxon>
        <taxon>Trebouxiaceae</taxon>
        <taxon>Myrmecia</taxon>
    </lineage>
</organism>
<gene>
    <name evidence="2" type="ORF">WJX72_009692</name>
</gene>
<reference evidence="2 3" key="1">
    <citation type="journal article" date="2024" name="Nat. Commun.">
        <title>Phylogenomics reveals the evolutionary origins of lichenization in chlorophyte algae.</title>
        <authorList>
            <person name="Puginier C."/>
            <person name="Libourel C."/>
            <person name="Otte J."/>
            <person name="Skaloud P."/>
            <person name="Haon M."/>
            <person name="Grisel S."/>
            <person name="Petersen M."/>
            <person name="Berrin J.G."/>
            <person name="Delaux P.M."/>
            <person name="Dal Grande F."/>
            <person name="Keller J."/>
        </authorList>
    </citation>
    <scope>NUCLEOTIDE SEQUENCE [LARGE SCALE GENOMIC DNA]</scope>
    <source>
        <strain evidence="2 3">SAG 2043</strain>
    </source>
</reference>
<dbReference type="Proteomes" id="UP001489004">
    <property type="component" value="Unassembled WGS sequence"/>
</dbReference>
<name>A0AAW1P4A6_9CHLO</name>